<dbReference type="FunFam" id="3.40.190.10:FF:000155">
    <property type="entry name" value="Glutamate receptor ionotropic, NMDA 2B"/>
    <property type="match status" value="1"/>
</dbReference>
<evidence type="ECO:0000313" key="25">
    <source>
        <dbReference type="Proteomes" id="UP000594260"/>
    </source>
</evidence>
<dbReference type="KEGG" id="vde:111246329"/>
<reference evidence="24" key="1">
    <citation type="submission" date="2021-01" db="UniProtKB">
        <authorList>
            <consortium name="EnsemblMetazoa"/>
        </authorList>
    </citation>
    <scope>IDENTIFICATION</scope>
</reference>
<dbReference type="RefSeq" id="XP_022651503.1">
    <property type="nucleotide sequence ID" value="XM_022795768.1"/>
</dbReference>
<evidence type="ECO:0000256" key="13">
    <source>
        <dbReference type="ARBA" id="ARBA00023286"/>
    </source>
</evidence>
<feature type="domain" description="Ionotropic glutamate receptor L-glutamate and glycine-binding" evidence="23">
    <location>
        <begin position="569"/>
        <end position="622"/>
    </location>
</feature>
<feature type="site" description="Crucial to convey clamshell closure to channel opening" evidence="17">
    <location>
        <position position="779"/>
    </location>
</feature>
<keyword evidence="8" id="KW-0406">Ion transport</keyword>
<evidence type="ECO:0000256" key="12">
    <source>
        <dbReference type="ARBA" id="ARBA00023257"/>
    </source>
</evidence>
<dbReference type="EnsemblMetazoa" id="XM_022795777">
    <property type="protein sequence ID" value="XP_022651512"/>
    <property type="gene ID" value="LOC111246329"/>
</dbReference>
<evidence type="ECO:0000256" key="1">
    <source>
        <dbReference type="ARBA" id="ARBA00004651"/>
    </source>
</evidence>
<protein>
    <recommendedName>
        <fullName evidence="26">Glutamate receptor ionotropic, NMDA 2B</fullName>
    </recommendedName>
</protein>
<evidence type="ECO:0000256" key="16">
    <source>
        <dbReference type="PIRSR" id="PIRSR601508-1"/>
    </source>
</evidence>
<evidence type="ECO:0000256" key="21">
    <source>
        <dbReference type="SAM" id="Phobius"/>
    </source>
</evidence>
<dbReference type="InterPro" id="IPR019594">
    <property type="entry name" value="Glu/Gly-bd"/>
</dbReference>
<feature type="transmembrane region" description="Helical" evidence="21">
    <location>
        <begin position="933"/>
        <end position="953"/>
    </location>
</feature>
<dbReference type="SMART" id="SM00079">
    <property type="entry name" value="PBPe"/>
    <property type="match status" value="1"/>
</dbReference>
<feature type="disulfide bond" evidence="18">
    <location>
        <begin position="862"/>
        <end position="915"/>
    </location>
</feature>
<feature type="transmembrane region" description="Helical" evidence="21">
    <location>
        <begin position="719"/>
        <end position="738"/>
    </location>
</feature>
<evidence type="ECO:0000256" key="18">
    <source>
        <dbReference type="PIRSR" id="PIRSR601508-3"/>
    </source>
</evidence>
<keyword evidence="18" id="KW-1015">Disulfide bond</keyword>
<dbReference type="AlphaFoldDB" id="A0A7M7JRZ4"/>
<dbReference type="SUPFAM" id="SSF53850">
    <property type="entry name" value="Periplasmic binding protein-like II"/>
    <property type="match status" value="1"/>
</dbReference>
<dbReference type="GO" id="GO:0015276">
    <property type="term" value="F:ligand-gated monoatomic ion channel activity"/>
    <property type="evidence" value="ECO:0007669"/>
    <property type="project" value="InterPro"/>
</dbReference>
<evidence type="ECO:0000313" key="24">
    <source>
        <dbReference type="EnsemblMetazoa" id="XP_022651512"/>
    </source>
</evidence>
<dbReference type="InterPro" id="IPR001320">
    <property type="entry name" value="Iontro_rcpt_C"/>
</dbReference>
<evidence type="ECO:0000256" key="5">
    <source>
        <dbReference type="ARBA" id="ARBA00022692"/>
    </source>
</evidence>
<dbReference type="SMART" id="SM00918">
    <property type="entry name" value="Lig_chan-Glu_bd"/>
    <property type="match status" value="1"/>
</dbReference>
<evidence type="ECO:0000256" key="14">
    <source>
        <dbReference type="ARBA" id="ARBA00023303"/>
    </source>
</evidence>
<comment type="subcellular location">
    <subcellularLocation>
        <location evidence="1">Cell membrane</location>
        <topology evidence="1">Multi-pass membrane protein</topology>
    </subcellularLocation>
    <subcellularLocation>
        <location evidence="15">Postsynaptic cell membrane</location>
    </subcellularLocation>
</comment>
<keyword evidence="12" id="KW-0628">Postsynaptic cell membrane</keyword>
<feature type="binding site" evidence="16">
    <location>
        <position position="638"/>
    </location>
    <ligand>
        <name>L-glutamate</name>
        <dbReference type="ChEBI" id="CHEBI:29985"/>
    </ligand>
</feature>
<keyword evidence="6 21" id="KW-1133">Transmembrane helix</keyword>
<dbReference type="OMA" id="TVSNAMF"/>
<feature type="region of interest" description="Disordered" evidence="20">
    <location>
        <begin position="22"/>
        <end position="41"/>
    </location>
</feature>
<dbReference type="EnsemblMetazoa" id="XM_022795768">
    <property type="protein sequence ID" value="XP_022651503"/>
    <property type="gene ID" value="LOC111246329"/>
</dbReference>
<keyword evidence="10" id="KW-0675">Receptor</keyword>
<dbReference type="GO" id="GO:0045211">
    <property type="term" value="C:postsynaptic membrane"/>
    <property type="evidence" value="ECO:0007669"/>
    <property type="project" value="UniProtKB-SubCell"/>
</dbReference>
<dbReference type="InterPro" id="IPR015683">
    <property type="entry name" value="Ionotropic_Glu_rcpt"/>
</dbReference>
<evidence type="ECO:0000256" key="20">
    <source>
        <dbReference type="SAM" id="MobiDB-lite"/>
    </source>
</evidence>
<organism evidence="24 25">
    <name type="scientific">Varroa destructor</name>
    <name type="common">Honeybee mite</name>
    <dbReference type="NCBI Taxonomy" id="109461"/>
    <lineage>
        <taxon>Eukaryota</taxon>
        <taxon>Metazoa</taxon>
        <taxon>Ecdysozoa</taxon>
        <taxon>Arthropoda</taxon>
        <taxon>Chelicerata</taxon>
        <taxon>Arachnida</taxon>
        <taxon>Acari</taxon>
        <taxon>Parasitiformes</taxon>
        <taxon>Mesostigmata</taxon>
        <taxon>Gamasina</taxon>
        <taxon>Dermanyssoidea</taxon>
        <taxon>Varroidae</taxon>
        <taxon>Varroa</taxon>
    </lineage>
</organism>
<dbReference type="FunFam" id="3.40.190.10:FF:000157">
    <property type="entry name" value="Glutamate receptor ionotropic, NMDA 2B"/>
    <property type="match status" value="1"/>
</dbReference>
<name>A0A7M7JRZ4_VARDE</name>
<dbReference type="Pfam" id="PF00060">
    <property type="entry name" value="Lig_chan"/>
    <property type="match status" value="1"/>
</dbReference>
<dbReference type="GO" id="GO:0038023">
    <property type="term" value="F:signaling receptor activity"/>
    <property type="evidence" value="ECO:0007669"/>
    <property type="project" value="InterPro"/>
</dbReference>
<evidence type="ECO:0000256" key="11">
    <source>
        <dbReference type="ARBA" id="ARBA00023180"/>
    </source>
</evidence>
<feature type="domain" description="Ionotropic glutamate receptor C-terminal" evidence="22">
    <location>
        <begin position="555"/>
        <end position="913"/>
    </location>
</feature>
<dbReference type="PRINTS" id="PR00177">
    <property type="entry name" value="NMDARECEPTOR"/>
</dbReference>
<evidence type="ECO:0000256" key="19">
    <source>
        <dbReference type="SAM" id="Coils"/>
    </source>
</evidence>
<evidence type="ECO:0000256" key="17">
    <source>
        <dbReference type="PIRSR" id="PIRSR601508-2"/>
    </source>
</evidence>
<evidence type="ECO:0000259" key="23">
    <source>
        <dbReference type="SMART" id="SM00918"/>
    </source>
</evidence>
<evidence type="ECO:0000256" key="6">
    <source>
        <dbReference type="ARBA" id="ARBA00022989"/>
    </source>
</evidence>
<feature type="transmembrane region" description="Helical" evidence="21">
    <location>
        <begin position="750"/>
        <end position="771"/>
    </location>
</feature>
<dbReference type="Gene3D" id="3.40.50.2300">
    <property type="match status" value="2"/>
</dbReference>
<accession>A0A7M7JRZ4</accession>
<dbReference type="InterPro" id="IPR028082">
    <property type="entry name" value="Peripla_BP_I"/>
</dbReference>
<evidence type="ECO:0000256" key="7">
    <source>
        <dbReference type="ARBA" id="ARBA00023018"/>
    </source>
</evidence>
<keyword evidence="19" id="KW-0175">Coiled coil</keyword>
<feature type="transmembrane region" description="Helical" evidence="21">
    <location>
        <begin position="50"/>
        <end position="69"/>
    </location>
</feature>
<feature type="binding site" evidence="16">
    <location>
        <position position="807"/>
    </location>
    <ligand>
        <name>L-glutamate</name>
        <dbReference type="ChEBI" id="CHEBI:29985"/>
    </ligand>
</feature>
<dbReference type="InParanoid" id="A0A7M7JRZ4"/>
<evidence type="ECO:0008006" key="26">
    <source>
        <dbReference type="Google" id="ProtNLM"/>
    </source>
</evidence>
<dbReference type="Pfam" id="PF10613">
    <property type="entry name" value="Lig_chan-Glu_bd"/>
    <property type="match status" value="1"/>
</dbReference>
<dbReference type="InterPro" id="IPR001508">
    <property type="entry name" value="Iono_Glu_rcpt_met"/>
</dbReference>
<keyword evidence="14" id="KW-0407">Ion channel</keyword>
<dbReference type="Proteomes" id="UP000594260">
    <property type="component" value="Unplaced"/>
</dbReference>
<keyword evidence="25" id="KW-1185">Reference proteome</keyword>
<feature type="binding site" evidence="16">
    <location>
        <position position="848"/>
    </location>
    <ligand>
        <name>L-glutamate</name>
        <dbReference type="ChEBI" id="CHEBI:29985"/>
    </ligand>
</feature>
<proteinExistence type="inferred from homology"/>
<feature type="transmembrane region" description="Helical" evidence="21">
    <location>
        <begin position="676"/>
        <end position="699"/>
    </location>
</feature>
<keyword evidence="3" id="KW-0813">Transport</keyword>
<evidence type="ECO:0000256" key="15">
    <source>
        <dbReference type="ARBA" id="ARBA00034100"/>
    </source>
</evidence>
<dbReference type="InterPro" id="IPR001828">
    <property type="entry name" value="ANF_lig-bd_rcpt"/>
</dbReference>
<dbReference type="GeneID" id="111246329"/>
<keyword evidence="7" id="KW-0770">Synapse</keyword>
<keyword evidence="5 21" id="KW-0812">Transmembrane</keyword>
<dbReference type="Gene3D" id="3.40.190.10">
    <property type="entry name" value="Periplasmic binding protein-like II"/>
    <property type="match status" value="2"/>
</dbReference>
<keyword evidence="9 21" id="KW-0472">Membrane</keyword>
<feature type="coiled-coil region" evidence="19">
    <location>
        <begin position="1013"/>
        <end position="1040"/>
    </location>
</feature>
<evidence type="ECO:0000256" key="3">
    <source>
        <dbReference type="ARBA" id="ARBA00022448"/>
    </source>
</evidence>
<dbReference type="FunFam" id="1.10.287.70:FF:000199">
    <property type="entry name" value="Glutamate receptor ionotropic, NMDA 2B"/>
    <property type="match status" value="1"/>
</dbReference>
<evidence type="ECO:0000256" key="2">
    <source>
        <dbReference type="ARBA" id="ARBA00008685"/>
    </source>
</evidence>
<dbReference type="FunCoup" id="A0A7M7JRZ4">
    <property type="interactions" value="117"/>
</dbReference>
<keyword evidence="11" id="KW-0325">Glycoprotein</keyword>
<evidence type="ECO:0000256" key="9">
    <source>
        <dbReference type="ARBA" id="ARBA00023136"/>
    </source>
</evidence>
<keyword evidence="13" id="KW-1071">Ligand-gated ion channel</keyword>
<dbReference type="SUPFAM" id="SSF53822">
    <property type="entry name" value="Periplasmic binding protein-like I"/>
    <property type="match status" value="1"/>
</dbReference>
<evidence type="ECO:0000259" key="22">
    <source>
        <dbReference type="SMART" id="SM00079"/>
    </source>
</evidence>
<sequence length="1187" mass="133625">MITIITVQPVTPAMIMKLRMRTTAQRGSRDEATNDTASCSRTRSSWPTQAFWLVAALWAVLLVGDAGGIDLPGRGGRKGGIQIGQFNKNNQNLLTDMHRANTVDGAGGNGELNPNRPNVTYVMIVPSTRFESVRRKYRSTINEALNQIKNGKVPGNHLNKHYSLQFQLVYLSLAPTPREILDTLCTEILNASVLSVGYFTNSETFGSNAASVEYVHQLLGYLGIPVISWNPDNIALDERVTDAHILGLSPSVDHQVNSIFDFLDRYQWTQFAIITTQLAGHENFIRAIREKVFHKQHKYSLIAAHTLPRGGDADKYFNLLQELADGEVRVIVLFCGTEDAREIFLASSRHGITGKNYAWIVTQAVIGSAERSPAEFPTGLIGMYYNFTLPVLLDEMEKSMYIFASALERLVNHTTEENRNQLSTGLTCNASEYSYWRKGEEFYKYLKETEWTSKKFNSVAFNFDGTRKRVDLDILNLDARNVWEKIGDWGESGVDIKDIIWPGEERKPPKGVPEKFNLKVTFMEERPFVIVGLPDPETGECESSRAVKCRIAPESALIGLNDTMARRHPNYYRCCMGFCIDLLEKFAQDLGFTYDLSKVEDGMWGVKDKNGKWNGLIAALLNRHTDIVVTSIKINSDRQEAVDFTVPFLETGIAIVVAKRTGIISPKAFLEPFDTVSWLLILLVGIQVAAFSIFIFEFLSPDGYDMKIAPPRNYKFSLFRTYWLVWAVLFGAAVNVDCPRGYTARFMSNVWAMFAVVFLAIYTANLAAFMITREEYYDLSGIEDSRLRYPHLMEPPFRFGTIPYGNTEQVLQRNKPTMYEYMRPYNRSNVNEGIKAVKKGTLDAFIYDATVLDYFVGQDDECRLLTVGSWYAMTGYGFALPKKSKYLQMFNRQMIEYREHGDLERLQRFWLQGACKPDKRKRNAGNPLDINQFMSAFLLLGCGVLLTVVLLILEHVYFRYCRKQLAKANFGSCFSLISLSMGKSLSFRDAVYSAQGMLLRRATENRFLQAAEHERLQADVARLARELDVLRQKIKTLESDLTTTKAGSNGGSLDELRGTGIDTTGSIPGSQRVARPQAPKRTPFGGPLAISGSHPNVADKIVGLRQASIHSNTSVGAESPTRSLARFTGSHEDLLRHRDLTRTKIHSNEPLVISQASILPAVPPHSVLFQQQQAMVKAHIMEKETVL</sequence>
<evidence type="ECO:0000256" key="10">
    <source>
        <dbReference type="ARBA" id="ARBA00023170"/>
    </source>
</evidence>
<keyword evidence="4" id="KW-1003">Cell membrane</keyword>
<evidence type="ECO:0000256" key="8">
    <source>
        <dbReference type="ARBA" id="ARBA00023065"/>
    </source>
</evidence>
<dbReference type="RefSeq" id="XP_022651512.1">
    <property type="nucleotide sequence ID" value="XM_022795777.1"/>
</dbReference>
<comment type="similarity">
    <text evidence="2">Belongs to the glutamate-gated ion channel (TC 1.A.10.1) family.</text>
</comment>
<dbReference type="Pfam" id="PF01094">
    <property type="entry name" value="ANF_receptor"/>
    <property type="match status" value="1"/>
</dbReference>
<dbReference type="OrthoDB" id="5984008at2759"/>
<evidence type="ECO:0000256" key="4">
    <source>
        <dbReference type="ARBA" id="ARBA00022475"/>
    </source>
</evidence>
<dbReference type="PANTHER" id="PTHR18966">
    <property type="entry name" value="IONOTROPIC GLUTAMATE RECEPTOR"/>
    <property type="match status" value="1"/>
</dbReference>